<dbReference type="Proteomes" id="UP000235748">
    <property type="component" value="Unassembled WGS sequence"/>
</dbReference>
<dbReference type="AlphaFoldDB" id="A0A2N6QKH7"/>
<comment type="caution">
    <text evidence="1">The sequence shown here is derived from an EMBL/GenBank/DDBJ whole genome shotgun (WGS) entry which is preliminary data.</text>
</comment>
<proteinExistence type="predicted"/>
<protein>
    <submittedName>
        <fullName evidence="1">Uncharacterized protein</fullName>
    </submittedName>
</protein>
<dbReference type="EMBL" id="PNGG01000001">
    <property type="protein sequence ID" value="PMC20174.1"/>
    <property type="molecule type" value="Genomic_DNA"/>
</dbReference>
<gene>
    <name evidence="1" type="ORF">CJ235_00450</name>
</gene>
<reference evidence="1 2" key="1">
    <citation type="submission" date="2017-09" db="EMBL/GenBank/DDBJ databases">
        <title>Bacterial strain isolated from the female urinary microbiota.</title>
        <authorList>
            <person name="Thomas-White K."/>
            <person name="Kumar N."/>
            <person name="Forster S."/>
            <person name="Putonti C."/>
            <person name="Lawley T."/>
            <person name="Wolfe A.J."/>
        </authorList>
    </citation>
    <scope>NUCLEOTIDE SEQUENCE [LARGE SCALE GENOMIC DNA]</scope>
    <source>
        <strain evidence="1 2">UMB0834</strain>
    </source>
</reference>
<name>A0A2N6QKH7_9STAP</name>
<dbReference type="RefSeq" id="WP_102695965.1">
    <property type="nucleotide sequence ID" value="NZ_JANSKK010000017.1"/>
</dbReference>
<sequence>MTYSYKVVRPFVDKEDGKEYKLGNEFPTDITSERIEQLFHKQNVYNEQYIALDVDAKATKAELLEIAEKHNVDVSQDDTKAVILKALEG</sequence>
<evidence type="ECO:0000313" key="2">
    <source>
        <dbReference type="Proteomes" id="UP000235748"/>
    </source>
</evidence>
<evidence type="ECO:0000313" key="1">
    <source>
        <dbReference type="EMBL" id="PMC20174.1"/>
    </source>
</evidence>
<organism evidence="1 2">
    <name type="scientific">Staphylococcus pettenkoferi</name>
    <dbReference type="NCBI Taxonomy" id="170573"/>
    <lineage>
        <taxon>Bacteria</taxon>
        <taxon>Bacillati</taxon>
        <taxon>Bacillota</taxon>
        <taxon>Bacilli</taxon>
        <taxon>Bacillales</taxon>
        <taxon>Staphylococcaceae</taxon>
        <taxon>Staphylococcus</taxon>
    </lineage>
</organism>
<accession>A0A2N6QKH7</accession>